<dbReference type="CDD" id="cd00156">
    <property type="entry name" value="REC"/>
    <property type="match status" value="1"/>
</dbReference>
<gene>
    <name evidence="4" type="ORF">A2872_01420</name>
</gene>
<dbReference type="GO" id="GO:0000160">
    <property type="term" value="P:phosphorelay signal transduction system"/>
    <property type="evidence" value="ECO:0007669"/>
    <property type="project" value="InterPro"/>
</dbReference>
<name>A0A1F5Z0R7_9BACT</name>
<dbReference type="PANTHER" id="PTHR44591:SF3">
    <property type="entry name" value="RESPONSE REGULATORY DOMAIN-CONTAINING PROTEIN"/>
    <property type="match status" value="1"/>
</dbReference>
<organism evidence="4 5">
    <name type="scientific">Candidatus Gottesmanbacteria bacterium RIFCSPHIGHO2_01_FULL_42_12</name>
    <dbReference type="NCBI Taxonomy" id="1798377"/>
    <lineage>
        <taxon>Bacteria</taxon>
        <taxon>Candidatus Gottesmaniibacteriota</taxon>
    </lineage>
</organism>
<dbReference type="SMART" id="SM00448">
    <property type="entry name" value="REC"/>
    <property type="match status" value="1"/>
</dbReference>
<protein>
    <recommendedName>
        <fullName evidence="3">Response regulatory domain-containing protein</fullName>
    </recommendedName>
</protein>
<dbReference type="STRING" id="1798377.A2872_01420"/>
<comment type="caution">
    <text evidence="4">The sequence shown here is derived from an EMBL/GenBank/DDBJ whole genome shotgun (WGS) entry which is preliminary data.</text>
</comment>
<evidence type="ECO:0000313" key="4">
    <source>
        <dbReference type="EMBL" id="OGG05777.1"/>
    </source>
</evidence>
<evidence type="ECO:0000256" key="2">
    <source>
        <dbReference type="PROSITE-ProRule" id="PRU00169"/>
    </source>
</evidence>
<dbReference type="EMBL" id="MFJG01000029">
    <property type="protein sequence ID" value="OGG05777.1"/>
    <property type="molecule type" value="Genomic_DNA"/>
</dbReference>
<feature type="domain" description="Response regulatory" evidence="3">
    <location>
        <begin position="6"/>
        <end position="124"/>
    </location>
</feature>
<dbReference type="InterPro" id="IPR050595">
    <property type="entry name" value="Bact_response_regulator"/>
</dbReference>
<dbReference type="SUPFAM" id="SSF52172">
    <property type="entry name" value="CheY-like"/>
    <property type="match status" value="1"/>
</dbReference>
<evidence type="ECO:0000256" key="1">
    <source>
        <dbReference type="ARBA" id="ARBA00022553"/>
    </source>
</evidence>
<dbReference type="Gene3D" id="3.40.50.2300">
    <property type="match status" value="1"/>
</dbReference>
<dbReference type="PROSITE" id="PS50110">
    <property type="entry name" value="RESPONSE_REGULATORY"/>
    <property type="match status" value="1"/>
</dbReference>
<dbReference type="Pfam" id="PF00072">
    <property type="entry name" value="Response_reg"/>
    <property type="match status" value="1"/>
</dbReference>
<dbReference type="InterPro" id="IPR011006">
    <property type="entry name" value="CheY-like_superfamily"/>
</dbReference>
<feature type="modified residue" description="4-aspartylphosphate" evidence="2">
    <location>
        <position position="57"/>
    </location>
</feature>
<proteinExistence type="predicted"/>
<evidence type="ECO:0000313" key="5">
    <source>
        <dbReference type="Proteomes" id="UP000178681"/>
    </source>
</evidence>
<reference evidence="4 5" key="1">
    <citation type="journal article" date="2016" name="Nat. Commun.">
        <title>Thousands of microbial genomes shed light on interconnected biogeochemical processes in an aquifer system.</title>
        <authorList>
            <person name="Anantharaman K."/>
            <person name="Brown C.T."/>
            <person name="Hug L.A."/>
            <person name="Sharon I."/>
            <person name="Castelle C.J."/>
            <person name="Probst A.J."/>
            <person name="Thomas B.C."/>
            <person name="Singh A."/>
            <person name="Wilkins M.J."/>
            <person name="Karaoz U."/>
            <person name="Brodie E.L."/>
            <person name="Williams K.H."/>
            <person name="Hubbard S.S."/>
            <person name="Banfield J.F."/>
        </authorList>
    </citation>
    <scope>NUCLEOTIDE SEQUENCE [LARGE SCALE GENOMIC DNA]</scope>
</reference>
<accession>A0A1F5Z0R7</accession>
<evidence type="ECO:0000259" key="3">
    <source>
        <dbReference type="PROSITE" id="PS50110"/>
    </source>
</evidence>
<keyword evidence="1 2" id="KW-0597">Phosphoprotein</keyword>
<dbReference type="Proteomes" id="UP000178681">
    <property type="component" value="Unassembled WGS sequence"/>
</dbReference>
<dbReference type="InterPro" id="IPR001789">
    <property type="entry name" value="Sig_transdc_resp-reg_receiver"/>
</dbReference>
<sequence>MNTKPVIMVIEDEELLLQAITKKLKLNNMDVIACSNGHQAIDQFKNLKNKHGAIWLDYYLGDMDGINFMEKLRSHKELANIPVLVVSNSASPDKVHRMLALGAKEYFIKAEHRLDELVAQIKKFAEEERN</sequence>
<dbReference type="AlphaFoldDB" id="A0A1F5Z0R7"/>
<dbReference type="PANTHER" id="PTHR44591">
    <property type="entry name" value="STRESS RESPONSE REGULATOR PROTEIN 1"/>
    <property type="match status" value="1"/>
</dbReference>